<dbReference type="InterPro" id="IPR002110">
    <property type="entry name" value="Ankyrin_rpt"/>
</dbReference>
<dbReference type="SUPFAM" id="SSF48403">
    <property type="entry name" value="Ankyrin repeat"/>
    <property type="match status" value="1"/>
</dbReference>
<accession>A0A8B6ELB8</accession>
<dbReference type="Gene3D" id="1.25.40.20">
    <property type="entry name" value="Ankyrin repeat-containing domain"/>
    <property type="match status" value="1"/>
</dbReference>
<evidence type="ECO:0000313" key="2">
    <source>
        <dbReference type="Proteomes" id="UP000596742"/>
    </source>
</evidence>
<comment type="caution">
    <text evidence="1">The sequence shown here is derived from an EMBL/GenBank/DDBJ whole genome shotgun (WGS) entry which is preliminary data.</text>
</comment>
<protein>
    <submittedName>
        <fullName evidence="1">Uncharacterized protein</fullName>
    </submittedName>
</protein>
<reference evidence="1" key="1">
    <citation type="submission" date="2018-11" db="EMBL/GenBank/DDBJ databases">
        <authorList>
            <person name="Alioto T."/>
            <person name="Alioto T."/>
        </authorList>
    </citation>
    <scope>NUCLEOTIDE SEQUENCE</scope>
</reference>
<dbReference type="Pfam" id="PF12796">
    <property type="entry name" value="Ank_2"/>
    <property type="match status" value="1"/>
</dbReference>
<organism evidence="1 2">
    <name type="scientific">Mytilus galloprovincialis</name>
    <name type="common">Mediterranean mussel</name>
    <dbReference type="NCBI Taxonomy" id="29158"/>
    <lineage>
        <taxon>Eukaryota</taxon>
        <taxon>Metazoa</taxon>
        <taxon>Spiralia</taxon>
        <taxon>Lophotrochozoa</taxon>
        <taxon>Mollusca</taxon>
        <taxon>Bivalvia</taxon>
        <taxon>Autobranchia</taxon>
        <taxon>Pteriomorphia</taxon>
        <taxon>Mytilida</taxon>
        <taxon>Mytiloidea</taxon>
        <taxon>Mytilidae</taxon>
        <taxon>Mytilinae</taxon>
        <taxon>Mytilus</taxon>
    </lineage>
</organism>
<sequence length="134" mass="15425">MGLFSKISEKLNKCSKKNQFVMGKLEEDFQDLFAFVISGNLAMAKLQLKEYPDVNFKSSTKSTLLITACRSKANEKEVLNFVEFLLEKGAYIMKKDSFGRTALDYCEQNKLFQVKMLLCKTLDSIIMENIDDFF</sequence>
<dbReference type="InterPro" id="IPR036770">
    <property type="entry name" value="Ankyrin_rpt-contain_sf"/>
</dbReference>
<dbReference type="AlphaFoldDB" id="A0A8B6ELB8"/>
<dbReference type="EMBL" id="UYJE01005234">
    <property type="protein sequence ID" value="VDI35432.1"/>
    <property type="molecule type" value="Genomic_DNA"/>
</dbReference>
<name>A0A8B6ELB8_MYTGA</name>
<evidence type="ECO:0000313" key="1">
    <source>
        <dbReference type="EMBL" id="VDI35432.1"/>
    </source>
</evidence>
<proteinExistence type="predicted"/>
<gene>
    <name evidence="1" type="ORF">MGAL_10B058133</name>
</gene>
<dbReference type="Proteomes" id="UP000596742">
    <property type="component" value="Unassembled WGS sequence"/>
</dbReference>
<keyword evidence="2" id="KW-1185">Reference proteome</keyword>